<dbReference type="GO" id="GO:0005344">
    <property type="term" value="F:oxygen carrier activity"/>
    <property type="evidence" value="ECO:0007669"/>
    <property type="project" value="UniProtKB-KW"/>
</dbReference>
<gene>
    <name evidence="7" type="ORF">MPNT_240001</name>
</gene>
<keyword evidence="2 5" id="KW-0561">Oxygen transport</keyword>
<dbReference type="GO" id="GO:0071500">
    <property type="term" value="P:cellular response to nitrosative stress"/>
    <property type="evidence" value="ECO:0007669"/>
    <property type="project" value="TreeGrafter"/>
</dbReference>
<dbReference type="GO" id="GO:0019825">
    <property type="term" value="F:oxygen binding"/>
    <property type="evidence" value="ECO:0007669"/>
    <property type="project" value="InterPro"/>
</dbReference>
<evidence type="ECO:0000256" key="5">
    <source>
        <dbReference type="RuleBase" id="RU000356"/>
    </source>
</evidence>
<dbReference type="PRINTS" id="PR00188">
    <property type="entry name" value="PLANTGLOBIN"/>
</dbReference>
<proteinExistence type="inferred from homology"/>
<organism evidence="7 8">
    <name type="scientific">Candidatus Methylacidithermus pantelleriae</name>
    <dbReference type="NCBI Taxonomy" id="2744239"/>
    <lineage>
        <taxon>Bacteria</taxon>
        <taxon>Pseudomonadati</taxon>
        <taxon>Verrucomicrobiota</taxon>
        <taxon>Methylacidiphilae</taxon>
        <taxon>Methylacidiphilales</taxon>
        <taxon>Methylacidiphilaceae</taxon>
        <taxon>Candidatus Methylacidithermus</taxon>
    </lineage>
</organism>
<dbReference type="InterPro" id="IPR009050">
    <property type="entry name" value="Globin-like_sf"/>
</dbReference>
<protein>
    <submittedName>
        <fullName evidence="7">Bacterial haemoglobin</fullName>
    </submittedName>
</protein>
<evidence type="ECO:0000256" key="1">
    <source>
        <dbReference type="ARBA" id="ARBA00022617"/>
    </source>
</evidence>
<dbReference type="GO" id="GO:0046872">
    <property type="term" value="F:metal ion binding"/>
    <property type="evidence" value="ECO:0007669"/>
    <property type="project" value="UniProtKB-KW"/>
</dbReference>
<dbReference type="PANTHER" id="PTHR43396:SF3">
    <property type="entry name" value="FLAVOHEMOPROTEIN"/>
    <property type="match status" value="1"/>
</dbReference>
<accession>A0A8J2BN37</accession>
<dbReference type="EMBL" id="CAJNOB010000017">
    <property type="protein sequence ID" value="CAF0697975.1"/>
    <property type="molecule type" value="Genomic_DNA"/>
</dbReference>
<evidence type="ECO:0000256" key="2">
    <source>
        <dbReference type="ARBA" id="ARBA00022621"/>
    </source>
</evidence>
<dbReference type="Gene3D" id="1.10.490.10">
    <property type="entry name" value="Globins"/>
    <property type="match status" value="1"/>
</dbReference>
<keyword evidence="3" id="KW-0479">Metal-binding</keyword>
<dbReference type="AlphaFoldDB" id="A0A8J2BN37"/>
<comment type="caution">
    <text evidence="7">The sequence shown here is derived from an EMBL/GenBank/DDBJ whole genome shotgun (WGS) entry which is preliminary data.</text>
</comment>
<comment type="similarity">
    <text evidence="5">Belongs to the globin family.</text>
</comment>
<keyword evidence="5" id="KW-0813">Transport</keyword>
<name>A0A8J2BN37_9BACT</name>
<dbReference type="Pfam" id="PF00042">
    <property type="entry name" value="Globin"/>
    <property type="match status" value="1"/>
</dbReference>
<dbReference type="InterPro" id="IPR000971">
    <property type="entry name" value="Globin"/>
</dbReference>
<dbReference type="InterPro" id="IPR012292">
    <property type="entry name" value="Globin/Proto"/>
</dbReference>
<dbReference type="RefSeq" id="WP_174583246.1">
    <property type="nucleotide sequence ID" value="NZ_CAJNOB010000017.1"/>
</dbReference>
<dbReference type="PROSITE" id="PS01033">
    <property type="entry name" value="GLOBIN"/>
    <property type="match status" value="1"/>
</dbReference>
<dbReference type="GO" id="GO:0071949">
    <property type="term" value="F:FAD binding"/>
    <property type="evidence" value="ECO:0007669"/>
    <property type="project" value="TreeGrafter"/>
</dbReference>
<dbReference type="SUPFAM" id="SSF46458">
    <property type="entry name" value="Globin-like"/>
    <property type="match status" value="1"/>
</dbReference>
<sequence>MTEDRKALVRQSWEWIEPNAQAAGELFYSVLFEMAPSVRPMFKTAISEQANKLMQAIGFVVKGMDRWDTVVPVLQDLGRRHVQYGVMPEHYDIVGEALLRTLEKGLGERFTPPVREAWTNAYQLVAGVMKEAAYPTS</sequence>
<evidence type="ECO:0000259" key="6">
    <source>
        <dbReference type="PROSITE" id="PS01033"/>
    </source>
</evidence>
<dbReference type="PANTHER" id="PTHR43396">
    <property type="entry name" value="FLAVOHEMOPROTEIN"/>
    <property type="match status" value="1"/>
</dbReference>
<keyword evidence="8" id="KW-1185">Reference proteome</keyword>
<reference evidence="7" key="1">
    <citation type="submission" date="2021-02" db="EMBL/GenBank/DDBJ databases">
        <authorList>
            <person name="Cremers G."/>
            <person name="Picone N."/>
        </authorList>
    </citation>
    <scope>NUCLEOTIDE SEQUENCE</scope>
    <source>
        <strain evidence="7">PQ17</strain>
    </source>
</reference>
<evidence type="ECO:0000313" key="7">
    <source>
        <dbReference type="EMBL" id="CAF0697975.1"/>
    </source>
</evidence>
<keyword evidence="1 5" id="KW-0349">Heme</keyword>
<dbReference type="GO" id="GO:0008941">
    <property type="term" value="F:nitric oxide dioxygenase NAD(P)H activity"/>
    <property type="evidence" value="ECO:0007669"/>
    <property type="project" value="TreeGrafter"/>
</dbReference>
<dbReference type="Proteomes" id="UP000663859">
    <property type="component" value="Unassembled WGS sequence"/>
</dbReference>
<keyword evidence="4" id="KW-0408">Iron</keyword>
<dbReference type="GO" id="GO:0046210">
    <property type="term" value="P:nitric oxide catabolic process"/>
    <property type="evidence" value="ECO:0007669"/>
    <property type="project" value="TreeGrafter"/>
</dbReference>
<evidence type="ECO:0000313" key="8">
    <source>
        <dbReference type="Proteomes" id="UP000663859"/>
    </source>
</evidence>
<dbReference type="CDD" id="cd12131">
    <property type="entry name" value="HGbI-like"/>
    <property type="match status" value="1"/>
</dbReference>
<evidence type="ECO:0000256" key="4">
    <source>
        <dbReference type="ARBA" id="ARBA00023004"/>
    </source>
</evidence>
<feature type="domain" description="Globin" evidence="6">
    <location>
        <begin position="1"/>
        <end position="134"/>
    </location>
</feature>
<evidence type="ECO:0000256" key="3">
    <source>
        <dbReference type="ARBA" id="ARBA00022723"/>
    </source>
</evidence>
<dbReference type="GO" id="GO:0020037">
    <property type="term" value="F:heme binding"/>
    <property type="evidence" value="ECO:0007669"/>
    <property type="project" value="InterPro"/>
</dbReference>